<dbReference type="NCBIfam" id="TIGR01352">
    <property type="entry name" value="tonB_Cterm"/>
    <property type="match status" value="2"/>
</dbReference>
<evidence type="ECO:0000313" key="11">
    <source>
        <dbReference type="EMBL" id="WED64587.1"/>
    </source>
</evidence>
<evidence type="ECO:0000313" key="12">
    <source>
        <dbReference type="Proteomes" id="UP001218638"/>
    </source>
</evidence>
<dbReference type="GO" id="GO:0015031">
    <property type="term" value="P:protein transport"/>
    <property type="evidence" value="ECO:0007669"/>
    <property type="project" value="UniProtKB-KW"/>
</dbReference>
<reference evidence="11" key="1">
    <citation type="submission" date="2023-03" db="EMBL/GenBank/DDBJ databases">
        <title>Lomoglobus Profundus gen. nov., sp. nov., a novel member of the phylum Verrucomicrobia, isolated from deep-marine sediment of South China Sea.</title>
        <authorList>
            <person name="Ahmad T."/>
            <person name="Ishaq S.E."/>
            <person name="Wang F."/>
        </authorList>
    </citation>
    <scope>NUCLEOTIDE SEQUENCE</scope>
    <source>
        <strain evidence="11">LMO-M01</strain>
    </source>
</reference>
<evidence type="ECO:0000256" key="4">
    <source>
        <dbReference type="ARBA" id="ARBA00022475"/>
    </source>
</evidence>
<feature type="domain" description="TonB C-terminal" evidence="10">
    <location>
        <begin position="41"/>
        <end position="117"/>
    </location>
</feature>
<dbReference type="SUPFAM" id="SSF74653">
    <property type="entry name" value="TolA/TonB C-terminal domain"/>
    <property type="match status" value="2"/>
</dbReference>
<keyword evidence="6" id="KW-0812">Transmembrane</keyword>
<dbReference type="KEGG" id="slom:PXH66_19775"/>
<dbReference type="InterPro" id="IPR051045">
    <property type="entry name" value="TonB-dependent_transducer"/>
</dbReference>
<evidence type="ECO:0000256" key="1">
    <source>
        <dbReference type="ARBA" id="ARBA00004383"/>
    </source>
</evidence>
<keyword evidence="9" id="KW-0472">Membrane</keyword>
<keyword evidence="3" id="KW-0813">Transport</keyword>
<dbReference type="GO" id="GO:0055085">
    <property type="term" value="P:transmembrane transport"/>
    <property type="evidence" value="ECO:0007669"/>
    <property type="project" value="InterPro"/>
</dbReference>
<name>A0AAE9ZUZ4_9BACT</name>
<dbReference type="AlphaFoldDB" id="A0AAE9ZUZ4"/>
<keyword evidence="7" id="KW-0653">Protein transport</keyword>
<evidence type="ECO:0000259" key="10">
    <source>
        <dbReference type="Pfam" id="PF03544"/>
    </source>
</evidence>
<organism evidence="11 12">
    <name type="scientific">Synoicihabitans lomoniglobus</name>
    <dbReference type="NCBI Taxonomy" id="2909285"/>
    <lineage>
        <taxon>Bacteria</taxon>
        <taxon>Pseudomonadati</taxon>
        <taxon>Verrucomicrobiota</taxon>
        <taxon>Opitutia</taxon>
        <taxon>Opitutales</taxon>
        <taxon>Opitutaceae</taxon>
        <taxon>Synoicihabitans</taxon>
    </lineage>
</organism>
<dbReference type="GO" id="GO:0005886">
    <property type="term" value="C:plasma membrane"/>
    <property type="evidence" value="ECO:0007669"/>
    <property type="project" value="UniProtKB-SubCell"/>
</dbReference>
<evidence type="ECO:0000256" key="2">
    <source>
        <dbReference type="ARBA" id="ARBA00006555"/>
    </source>
</evidence>
<dbReference type="Gene3D" id="3.30.1150.10">
    <property type="match status" value="2"/>
</dbReference>
<dbReference type="RefSeq" id="WP_330930781.1">
    <property type="nucleotide sequence ID" value="NZ_CP119075.1"/>
</dbReference>
<evidence type="ECO:0000256" key="3">
    <source>
        <dbReference type="ARBA" id="ARBA00022448"/>
    </source>
</evidence>
<sequence length="232" mass="25410">MSCLLLLWGLITQPTLAESQEHRVYEPQELDVMPVPRVHTKPVYPFELRRANVTGKALIAFVVGPDGTVTSTEIVEASEPEFGEAAATAISSWRFRPGKLKGEAVSTAMRVPMVFNIVEDPPAEVAPYVDRPVSGPVVNLSDVQVQPKPVFQAKPTYPRELRVQGITDRVVVGMVIDRDGYPCRVQALRAEHYAFGEAAVAAVRQWRFSPGENGGSAVNVAMQVVIVFNITD</sequence>
<dbReference type="Proteomes" id="UP001218638">
    <property type="component" value="Chromosome"/>
</dbReference>
<keyword evidence="12" id="KW-1185">Reference proteome</keyword>
<dbReference type="InterPro" id="IPR006260">
    <property type="entry name" value="TonB/TolA_C"/>
</dbReference>
<evidence type="ECO:0000256" key="7">
    <source>
        <dbReference type="ARBA" id="ARBA00022927"/>
    </source>
</evidence>
<keyword evidence="4" id="KW-1003">Cell membrane</keyword>
<comment type="similarity">
    <text evidence="2">Belongs to the TonB family.</text>
</comment>
<evidence type="ECO:0000256" key="6">
    <source>
        <dbReference type="ARBA" id="ARBA00022692"/>
    </source>
</evidence>
<feature type="domain" description="TonB C-terminal" evidence="10">
    <location>
        <begin position="154"/>
        <end position="230"/>
    </location>
</feature>
<proteinExistence type="inferred from homology"/>
<evidence type="ECO:0000256" key="8">
    <source>
        <dbReference type="ARBA" id="ARBA00022989"/>
    </source>
</evidence>
<evidence type="ECO:0000256" key="5">
    <source>
        <dbReference type="ARBA" id="ARBA00022519"/>
    </source>
</evidence>
<keyword evidence="8" id="KW-1133">Transmembrane helix</keyword>
<dbReference type="EMBL" id="CP119075">
    <property type="protein sequence ID" value="WED64587.1"/>
    <property type="molecule type" value="Genomic_DNA"/>
</dbReference>
<gene>
    <name evidence="11" type="ORF">PXH66_19775</name>
</gene>
<dbReference type="InterPro" id="IPR037682">
    <property type="entry name" value="TonB_C"/>
</dbReference>
<dbReference type="PANTHER" id="PTHR33446">
    <property type="entry name" value="PROTEIN TONB-RELATED"/>
    <property type="match status" value="1"/>
</dbReference>
<comment type="subcellular location">
    <subcellularLocation>
        <location evidence="1">Cell inner membrane</location>
        <topology evidence="1">Single-pass membrane protein</topology>
        <orientation evidence="1">Periplasmic side</orientation>
    </subcellularLocation>
</comment>
<protein>
    <submittedName>
        <fullName evidence="11">Energy transducer TonB</fullName>
    </submittedName>
</protein>
<keyword evidence="5" id="KW-0997">Cell inner membrane</keyword>
<dbReference type="Pfam" id="PF03544">
    <property type="entry name" value="TonB_C"/>
    <property type="match status" value="2"/>
</dbReference>
<evidence type="ECO:0000256" key="9">
    <source>
        <dbReference type="ARBA" id="ARBA00023136"/>
    </source>
</evidence>
<accession>A0AAE9ZUZ4</accession>